<feature type="compositionally biased region" description="Basic and acidic residues" evidence="2">
    <location>
        <begin position="131"/>
        <end position="150"/>
    </location>
</feature>
<keyword evidence="4" id="KW-1185">Reference proteome</keyword>
<proteinExistence type="inferred from homology"/>
<dbReference type="Gene3D" id="1.10.238.10">
    <property type="entry name" value="EF-hand"/>
    <property type="match status" value="1"/>
</dbReference>
<dbReference type="EMBL" id="SJOL01008491">
    <property type="protein sequence ID" value="TGZ60231.1"/>
    <property type="molecule type" value="Genomic_DNA"/>
</dbReference>
<dbReference type="GO" id="GO:0015631">
    <property type="term" value="F:tubulin binding"/>
    <property type="evidence" value="ECO:0007669"/>
    <property type="project" value="InterPro"/>
</dbReference>
<feature type="region of interest" description="Disordered" evidence="2">
    <location>
        <begin position="131"/>
        <end position="164"/>
    </location>
</feature>
<sequence length="164" mass="18080">MTTELHNSFNAFCNFVKKGSTTATDKTLKKICTDCHIYGKGLDANRVDIEFRAFIGNTKRYVDFKEFLEFVDGRLAKVYASSHGITQEEAAAELRRKIADTNPVAHGATKVSADATTSRLTDVKGFTGSHKERFDLETGKGRGKEGRENKPPAFTTTGISAPRK</sequence>
<dbReference type="GO" id="GO:0032273">
    <property type="term" value="P:positive regulation of protein polymerization"/>
    <property type="evidence" value="ECO:0007669"/>
    <property type="project" value="TreeGrafter"/>
</dbReference>
<evidence type="ECO:0000256" key="2">
    <source>
        <dbReference type="SAM" id="MobiDB-lite"/>
    </source>
</evidence>
<dbReference type="InterPro" id="IPR011992">
    <property type="entry name" value="EF-hand-dom_pair"/>
</dbReference>
<evidence type="ECO:0000313" key="4">
    <source>
        <dbReference type="Proteomes" id="UP000308267"/>
    </source>
</evidence>
<dbReference type="SUPFAM" id="SSF47473">
    <property type="entry name" value="EF-hand"/>
    <property type="match status" value="1"/>
</dbReference>
<protein>
    <recommendedName>
        <fullName evidence="5">Tubulin polymerization-promoting protein family member 3</fullName>
    </recommendedName>
</protein>
<evidence type="ECO:0000313" key="3">
    <source>
        <dbReference type="EMBL" id="TGZ60231.1"/>
    </source>
</evidence>
<dbReference type="PANTHER" id="PTHR12932">
    <property type="entry name" value="P25 ALPHA-RELATED"/>
    <property type="match status" value="1"/>
</dbReference>
<dbReference type="GO" id="GO:0001578">
    <property type="term" value="P:microtubule bundle formation"/>
    <property type="evidence" value="ECO:0007669"/>
    <property type="project" value="TreeGrafter"/>
</dbReference>
<accession>A0A4S2LAZ7</accession>
<evidence type="ECO:0000256" key="1">
    <source>
        <dbReference type="ARBA" id="ARBA00010994"/>
    </source>
</evidence>
<dbReference type="Pfam" id="PF05517">
    <property type="entry name" value="p25-alpha"/>
    <property type="match status" value="1"/>
</dbReference>
<comment type="caution">
    <text evidence="3">The sequence shown here is derived from an EMBL/GenBank/DDBJ whole genome shotgun (WGS) entry which is preliminary data.</text>
</comment>
<reference evidence="3 4" key="1">
    <citation type="journal article" date="2019" name="BMC Genomics">
        <title>New insights from Opisthorchis felineus genome: update on genomics of the epidemiologically important liver flukes.</title>
        <authorList>
            <person name="Ershov N.I."/>
            <person name="Mordvinov V.A."/>
            <person name="Prokhortchouk E.B."/>
            <person name="Pakharukova M.Y."/>
            <person name="Gunbin K.V."/>
            <person name="Ustyantsev K."/>
            <person name="Genaev M.A."/>
            <person name="Blinov A.G."/>
            <person name="Mazur A."/>
            <person name="Boulygina E."/>
            <person name="Tsygankova S."/>
            <person name="Khrameeva E."/>
            <person name="Chekanov N."/>
            <person name="Fan G."/>
            <person name="Xiao A."/>
            <person name="Zhang H."/>
            <person name="Xu X."/>
            <person name="Yang H."/>
            <person name="Solovyev V."/>
            <person name="Lee S.M."/>
            <person name="Liu X."/>
            <person name="Afonnikov D.A."/>
            <person name="Skryabin K.G."/>
        </authorList>
    </citation>
    <scope>NUCLEOTIDE SEQUENCE [LARGE SCALE GENOMIC DNA]</scope>
    <source>
        <strain evidence="3">AK-0245</strain>
        <tissue evidence="3">Whole organism</tissue>
    </source>
</reference>
<dbReference type="GO" id="GO:0005874">
    <property type="term" value="C:microtubule"/>
    <property type="evidence" value="ECO:0007669"/>
    <property type="project" value="TreeGrafter"/>
</dbReference>
<feature type="compositionally biased region" description="Polar residues" evidence="2">
    <location>
        <begin position="154"/>
        <end position="164"/>
    </location>
</feature>
<name>A0A4S2LAZ7_OPIFE</name>
<dbReference type="GO" id="GO:0046785">
    <property type="term" value="P:microtubule polymerization"/>
    <property type="evidence" value="ECO:0007669"/>
    <property type="project" value="InterPro"/>
</dbReference>
<organism evidence="3 4">
    <name type="scientific">Opisthorchis felineus</name>
    <dbReference type="NCBI Taxonomy" id="147828"/>
    <lineage>
        <taxon>Eukaryota</taxon>
        <taxon>Metazoa</taxon>
        <taxon>Spiralia</taxon>
        <taxon>Lophotrochozoa</taxon>
        <taxon>Platyhelminthes</taxon>
        <taxon>Trematoda</taxon>
        <taxon>Digenea</taxon>
        <taxon>Opisthorchiida</taxon>
        <taxon>Opisthorchiata</taxon>
        <taxon>Opisthorchiidae</taxon>
        <taxon>Opisthorchis</taxon>
    </lineage>
</organism>
<gene>
    <name evidence="3" type="ORF">CRM22_008644</name>
</gene>
<evidence type="ECO:0008006" key="5">
    <source>
        <dbReference type="Google" id="ProtNLM"/>
    </source>
</evidence>
<dbReference type="Proteomes" id="UP000308267">
    <property type="component" value="Unassembled WGS sequence"/>
</dbReference>
<dbReference type="InterPro" id="IPR008907">
    <property type="entry name" value="TPP/p25"/>
</dbReference>
<dbReference type="PANTHER" id="PTHR12932:SF9">
    <property type="entry name" value="TUBULIN POLYMERIZATION-PROMOTING PROTEIN HOMOLOG"/>
    <property type="match status" value="1"/>
</dbReference>
<dbReference type="OrthoDB" id="548799at2759"/>
<dbReference type="AlphaFoldDB" id="A0A4S2LAZ7"/>
<comment type="similarity">
    <text evidence="1">Belongs to the TPPP family.</text>
</comment>